<organism evidence="1">
    <name type="scientific">Apera virus 1</name>
    <dbReference type="NCBI Taxonomy" id="2977951"/>
    <lineage>
        <taxon>Viruses</taxon>
        <taxon>Riboviria</taxon>
        <taxon>Orthornavirae</taxon>
        <taxon>Negarnaviricota</taxon>
        <taxon>Haploviricotina</taxon>
        <taxon>Monjiviricetes</taxon>
        <taxon>Mononegavirales</taxon>
        <taxon>Rhabdoviridae</taxon>
        <taxon>Betarhabdovirinae</taxon>
        <taxon>Varicosavirus</taxon>
        <taxon>Varicosavirus aperae</taxon>
    </lineage>
</organism>
<sequence>MASLIYAMNRAFDLETVVTKLKMFHNPHIIPDIDYDWRKIMSIRKRLVCQVKHEYNKTVTPQSSCYFHDYGRTDQRPCLELKIILETLEHAHNDSNIKSFCTVLSTLYPNEYLCWDCTKFLITSENFISSWNTYKSRRIVGSFPAINEEFDSTAYIFDPRQGTYVPRYVRDQEMGYCSNSSGDITNFSLSDPDLSL</sequence>
<name>A0A9N6YJA1_9RHAB</name>
<reference evidence="1" key="1">
    <citation type="journal article" date="2022" name="bioRxiv">
        <title>Unlocking the hidden genetic diversity of varicosaviruses, the neglected plant rhabdoviruses.</title>
        <authorList>
            <person name="Bejerman N."/>
            <person name="Dietzgen R.G."/>
            <person name="Debat H."/>
        </authorList>
    </citation>
    <scope>NUCLEOTIDE SEQUENCE</scope>
</reference>
<accession>A0A9N6YJA1</accession>
<dbReference type="EMBL" id="BK061738">
    <property type="protein sequence ID" value="DAZ90639.1"/>
    <property type="molecule type" value="Viral_cRNA"/>
</dbReference>
<proteinExistence type="predicted"/>
<protein>
    <submittedName>
        <fullName evidence="1">Protein 4</fullName>
    </submittedName>
</protein>
<evidence type="ECO:0000313" key="1">
    <source>
        <dbReference type="EMBL" id="DAZ90639.1"/>
    </source>
</evidence>